<dbReference type="Pfam" id="PF00903">
    <property type="entry name" value="Glyoxalase"/>
    <property type="match status" value="1"/>
</dbReference>
<feature type="domain" description="VOC" evidence="1">
    <location>
        <begin position="7"/>
        <end position="117"/>
    </location>
</feature>
<dbReference type="Proteomes" id="UP000198281">
    <property type="component" value="Unassembled WGS sequence"/>
</dbReference>
<keyword evidence="2" id="KW-0223">Dioxygenase</keyword>
<proteinExistence type="predicted"/>
<dbReference type="PANTHER" id="PTHR21366:SF14">
    <property type="entry name" value="GLYOXALASE DOMAIN-CONTAINING PROTEIN 5"/>
    <property type="match status" value="1"/>
</dbReference>
<dbReference type="PANTHER" id="PTHR21366">
    <property type="entry name" value="GLYOXALASE FAMILY PROTEIN"/>
    <property type="match status" value="1"/>
</dbReference>
<gene>
    <name evidence="2" type="ORF">SAMN06295912_11096</name>
</gene>
<dbReference type="PROSITE" id="PS51819">
    <property type="entry name" value="VOC"/>
    <property type="match status" value="1"/>
</dbReference>
<dbReference type="AlphaFoldDB" id="A0A239G1C6"/>
<evidence type="ECO:0000259" key="1">
    <source>
        <dbReference type="PROSITE" id="PS51819"/>
    </source>
</evidence>
<keyword evidence="3" id="KW-1185">Reference proteome</keyword>
<dbReference type="OrthoDB" id="9798430at2"/>
<dbReference type="SUPFAM" id="SSF54593">
    <property type="entry name" value="Glyoxalase/Bleomycin resistance protein/Dihydroxybiphenyl dioxygenase"/>
    <property type="match status" value="1"/>
</dbReference>
<dbReference type="Gene3D" id="3.10.180.10">
    <property type="entry name" value="2,3-Dihydroxybiphenyl 1,2-Dioxygenase, domain 1"/>
    <property type="match status" value="1"/>
</dbReference>
<dbReference type="InterPro" id="IPR029068">
    <property type="entry name" value="Glyas_Bleomycin-R_OHBP_Dase"/>
</dbReference>
<accession>A0A239G1C6</accession>
<sequence>MKVGISGLNHVTIAVADLDRSLHFYRDILGCTVRALWADGAYLEAGSLWLCLSRDDDARSSPHADYTHIAFSVSEADYGPLSARLAAECVIWKDNKSEGASTYFLDPDGHKLEIHRGSLETRLSYYRDNPAKGVRVFDI</sequence>
<dbReference type="InterPro" id="IPR037523">
    <property type="entry name" value="VOC_core"/>
</dbReference>
<dbReference type="GO" id="GO:0051213">
    <property type="term" value="F:dioxygenase activity"/>
    <property type="evidence" value="ECO:0007669"/>
    <property type="project" value="UniProtKB-KW"/>
</dbReference>
<reference evidence="3" key="1">
    <citation type="submission" date="2017-06" db="EMBL/GenBank/DDBJ databases">
        <authorList>
            <person name="Varghese N."/>
            <person name="Submissions S."/>
        </authorList>
    </citation>
    <scope>NUCLEOTIDE SEQUENCE [LARGE SCALE GENOMIC DNA]</scope>
    <source>
        <strain evidence="3">LNB2</strain>
    </source>
</reference>
<protein>
    <submittedName>
        <fullName evidence="2">Catechol 2,3-dioxygenase</fullName>
    </submittedName>
</protein>
<name>A0A239G1C6_9SPHN</name>
<dbReference type="EMBL" id="FZOS01000010">
    <property type="protein sequence ID" value="SNS61844.1"/>
    <property type="molecule type" value="Genomic_DNA"/>
</dbReference>
<dbReference type="InterPro" id="IPR050383">
    <property type="entry name" value="GlyoxalaseI/FosfomycinResist"/>
</dbReference>
<evidence type="ECO:0000313" key="3">
    <source>
        <dbReference type="Proteomes" id="UP000198281"/>
    </source>
</evidence>
<evidence type="ECO:0000313" key="2">
    <source>
        <dbReference type="EMBL" id="SNS61844.1"/>
    </source>
</evidence>
<dbReference type="InterPro" id="IPR004360">
    <property type="entry name" value="Glyas_Fos-R_dOase_dom"/>
</dbReference>
<organism evidence="2 3">
    <name type="scientific">Edaphosphingomonas laterariae</name>
    <dbReference type="NCBI Taxonomy" id="861865"/>
    <lineage>
        <taxon>Bacteria</taxon>
        <taxon>Pseudomonadati</taxon>
        <taxon>Pseudomonadota</taxon>
        <taxon>Alphaproteobacteria</taxon>
        <taxon>Sphingomonadales</taxon>
        <taxon>Rhizorhabdaceae</taxon>
        <taxon>Edaphosphingomonas</taxon>
    </lineage>
</organism>
<dbReference type="RefSeq" id="WP_089219693.1">
    <property type="nucleotide sequence ID" value="NZ_FZOS01000010.1"/>
</dbReference>
<keyword evidence="2" id="KW-0560">Oxidoreductase</keyword>